<protein>
    <submittedName>
        <fullName evidence="2">Uncharacterized protein</fullName>
    </submittedName>
</protein>
<sequence>SAQAQLAPERAAKNDDGEKQVEQLVNHAEP</sequence>
<feature type="compositionally biased region" description="Basic and acidic residues" evidence="1">
    <location>
        <begin position="10"/>
        <end position="21"/>
    </location>
</feature>
<feature type="region of interest" description="Disordered" evidence="1">
    <location>
        <begin position="1"/>
        <end position="30"/>
    </location>
</feature>
<evidence type="ECO:0000313" key="2">
    <source>
        <dbReference type="EMBL" id="GAH09428.1"/>
    </source>
</evidence>
<accession>X1ELA1</accession>
<evidence type="ECO:0000256" key="1">
    <source>
        <dbReference type="SAM" id="MobiDB-lite"/>
    </source>
</evidence>
<comment type="caution">
    <text evidence="2">The sequence shown here is derived from an EMBL/GenBank/DDBJ whole genome shotgun (WGS) entry which is preliminary data.</text>
</comment>
<name>X1ELA1_9ZZZZ</name>
<reference evidence="2" key="1">
    <citation type="journal article" date="2014" name="Front. Microbiol.">
        <title>High frequency of phylogenetically diverse reductive dehalogenase-homologous genes in deep subseafloor sedimentary metagenomes.</title>
        <authorList>
            <person name="Kawai M."/>
            <person name="Futagami T."/>
            <person name="Toyoda A."/>
            <person name="Takaki Y."/>
            <person name="Nishi S."/>
            <person name="Hori S."/>
            <person name="Arai W."/>
            <person name="Tsubouchi T."/>
            <person name="Morono Y."/>
            <person name="Uchiyama I."/>
            <person name="Ito T."/>
            <person name="Fujiyama A."/>
            <person name="Inagaki F."/>
            <person name="Takami H."/>
        </authorList>
    </citation>
    <scope>NUCLEOTIDE SEQUENCE</scope>
    <source>
        <strain evidence="2">Expedition CK06-06</strain>
    </source>
</reference>
<organism evidence="2">
    <name type="scientific">marine sediment metagenome</name>
    <dbReference type="NCBI Taxonomy" id="412755"/>
    <lineage>
        <taxon>unclassified sequences</taxon>
        <taxon>metagenomes</taxon>
        <taxon>ecological metagenomes</taxon>
    </lineage>
</organism>
<feature type="non-terminal residue" evidence="2">
    <location>
        <position position="1"/>
    </location>
</feature>
<proteinExistence type="predicted"/>
<dbReference type="AlphaFoldDB" id="X1ELA1"/>
<dbReference type="EMBL" id="BART01033631">
    <property type="protein sequence ID" value="GAH09428.1"/>
    <property type="molecule type" value="Genomic_DNA"/>
</dbReference>
<gene>
    <name evidence="2" type="ORF">S01H4_57723</name>
</gene>